<proteinExistence type="predicted"/>
<reference evidence="1" key="1">
    <citation type="journal article" date="2020" name="Nature">
        <title>Giant virus diversity and host interactions through global metagenomics.</title>
        <authorList>
            <person name="Schulz F."/>
            <person name="Roux S."/>
            <person name="Paez-Espino D."/>
            <person name="Jungbluth S."/>
            <person name="Walsh D.A."/>
            <person name="Denef V.J."/>
            <person name="McMahon K.D."/>
            <person name="Konstantinidis K.T."/>
            <person name="Eloe-Fadrosh E.A."/>
            <person name="Kyrpides N.C."/>
            <person name="Woyke T."/>
        </authorList>
    </citation>
    <scope>NUCLEOTIDE SEQUENCE</scope>
    <source>
        <strain evidence="1">GVMAG-M-3300023179-2</strain>
    </source>
</reference>
<evidence type="ECO:0008006" key="2">
    <source>
        <dbReference type="Google" id="ProtNLM"/>
    </source>
</evidence>
<protein>
    <recommendedName>
        <fullName evidence="2">Protein kinase domain-containing protein</fullName>
    </recommendedName>
</protein>
<dbReference type="EMBL" id="MN739801">
    <property type="protein sequence ID" value="QHT26739.1"/>
    <property type="molecule type" value="Genomic_DNA"/>
</dbReference>
<name>A0A6C0EER3_9ZZZZ</name>
<evidence type="ECO:0000313" key="1">
    <source>
        <dbReference type="EMBL" id="QHT26739.1"/>
    </source>
</evidence>
<organism evidence="1">
    <name type="scientific">viral metagenome</name>
    <dbReference type="NCBI Taxonomy" id="1070528"/>
    <lineage>
        <taxon>unclassified sequences</taxon>
        <taxon>metagenomes</taxon>
        <taxon>organismal metagenomes</taxon>
    </lineage>
</organism>
<dbReference type="AlphaFoldDB" id="A0A6C0EER3"/>
<sequence length="120" mass="14050">MEKINHGAQGSIFKYIKNSKVYALKRQKISNKKAIELKDKLKKKLIIDDLNNDVLREIYFAKFIKKIPEFIPGIHDTPDGKLSYDKLLLKEYCLDLICDLKDGDLSKIYNNLNKKMNLFQ</sequence>
<accession>A0A6C0EER3</accession>